<organism evidence="1 2">
    <name type="scientific">Saprolegnia diclina (strain VS20)</name>
    <dbReference type="NCBI Taxonomy" id="1156394"/>
    <lineage>
        <taxon>Eukaryota</taxon>
        <taxon>Sar</taxon>
        <taxon>Stramenopiles</taxon>
        <taxon>Oomycota</taxon>
        <taxon>Saprolegniomycetes</taxon>
        <taxon>Saprolegniales</taxon>
        <taxon>Saprolegniaceae</taxon>
        <taxon>Saprolegnia</taxon>
    </lineage>
</organism>
<evidence type="ECO:0008006" key="3">
    <source>
        <dbReference type="Google" id="ProtNLM"/>
    </source>
</evidence>
<keyword evidence="2" id="KW-1185">Reference proteome</keyword>
<dbReference type="RefSeq" id="XP_008609060.1">
    <property type="nucleotide sequence ID" value="XM_008610838.1"/>
</dbReference>
<evidence type="ECO:0000313" key="1">
    <source>
        <dbReference type="EMBL" id="EQC37540.1"/>
    </source>
</evidence>
<dbReference type="Proteomes" id="UP000030762">
    <property type="component" value="Unassembled WGS sequence"/>
</dbReference>
<reference evidence="1 2" key="1">
    <citation type="submission" date="2012-04" db="EMBL/GenBank/DDBJ databases">
        <title>The Genome Sequence of Saprolegnia declina VS20.</title>
        <authorList>
            <consortium name="The Broad Institute Genome Sequencing Platform"/>
            <person name="Russ C."/>
            <person name="Nusbaum C."/>
            <person name="Tyler B."/>
            <person name="van West P."/>
            <person name="Dieguez-Uribeondo J."/>
            <person name="de Bruijn I."/>
            <person name="Tripathy S."/>
            <person name="Jiang R."/>
            <person name="Young S.K."/>
            <person name="Zeng Q."/>
            <person name="Gargeya S."/>
            <person name="Fitzgerald M."/>
            <person name="Haas B."/>
            <person name="Abouelleil A."/>
            <person name="Alvarado L."/>
            <person name="Arachchi H.M."/>
            <person name="Berlin A."/>
            <person name="Chapman S.B."/>
            <person name="Goldberg J."/>
            <person name="Griggs A."/>
            <person name="Gujja S."/>
            <person name="Hansen M."/>
            <person name="Howarth C."/>
            <person name="Imamovic A."/>
            <person name="Larimer J."/>
            <person name="McCowen C."/>
            <person name="Montmayeur A."/>
            <person name="Murphy C."/>
            <person name="Neiman D."/>
            <person name="Pearson M."/>
            <person name="Priest M."/>
            <person name="Roberts A."/>
            <person name="Saif S."/>
            <person name="Shea T."/>
            <person name="Sisk P."/>
            <person name="Sykes S."/>
            <person name="Wortman J."/>
            <person name="Nusbaum C."/>
            <person name="Birren B."/>
        </authorList>
    </citation>
    <scope>NUCLEOTIDE SEQUENCE [LARGE SCALE GENOMIC DNA]</scope>
    <source>
        <strain evidence="1 2">VS20</strain>
    </source>
</reference>
<dbReference type="SUPFAM" id="SSF49354">
    <property type="entry name" value="PapD-like"/>
    <property type="match status" value="1"/>
</dbReference>
<dbReference type="OrthoDB" id="66814at2759"/>
<dbReference type="VEuPathDB" id="FungiDB:SDRG_05141"/>
<dbReference type="Gene3D" id="2.60.40.10">
    <property type="entry name" value="Immunoglobulins"/>
    <property type="match status" value="1"/>
</dbReference>
<dbReference type="InParanoid" id="T0QU74"/>
<dbReference type="AlphaFoldDB" id="T0QU74"/>
<dbReference type="OMA" id="HASCSPW"/>
<name>T0QU74_SAPDV</name>
<dbReference type="InterPro" id="IPR008962">
    <property type="entry name" value="PapD-like_sf"/>
</dbReference>
<dbReference type="GeneID" id="19945868"/>
<protein>
    <recommendedName>
        <fullName evidence="3">MSP domain-containing protein</fullName>
    </recommendedName>
</protein>
<sequence>MVVSPVLETMGLVQSLPRDDSRQVHPLAAFPEAFCVKPSTTQDQGVVCSPSKHVALTLVPGASAMAVVHVTNPTKYLVALHLSASRDLYAIRPAYTCLPPGRTIAIAITVSAAECLRVLNAPAKPDTLTLATASFKDVPAYLHSRLQTDVVQDVWQQIPPEYITATTLHASCSPWTTAADDEP</sequence>
<accession>T0QU74</accession>
<proteinExistence type="predicted"/>
<evidence type="ECO:0000313" key="2">
    <source>
        <dbReference type="Proteomes" id="UP000030762"/>
    </source>
</evidence>
<dbReference type="EMBL" id="JH767144">
    <property type="protein sequence ID" value="EQC37540.1"/>
    <property type="molecule type" value="Genomic_DNA"/>
</dbReference>
<gene>
    <name evidence="1" type="ORF">SDRG_05141</name>
</gene>
<dbReference type="InterPro" id="IPR013783">
    <property type="entry name" value="Ig-like_fold"/>
</dbReference>